<gene>
    <name evidence="2" type="ORF">EZV61_05115</name>
</gene>
<feature type="domain" description="Cyclic nucleotide-binding" evidence="1">
    <location>
        <begin position="37"/>
        <end position="137"/>
    </location>
</feature>
<sequence length="194" mass="22944">MLRRLFSIINILDSKDCTVEDVNNLWQTYFQNADKVYLKKKEAIILEGEVTESVYYVKNGCLRSWFNKDGNDVSFQFFLEGSFLLSFDSFMYDEPSLFTVEAILPTTLYVIPKKQFKEKIAESSELKNAVFRVVCERMRHYQRLFLSRIKDTPQERYEELVKNNSDLLRKIPQHYIASYLGITSVSLSRIRCRK</sequence>
<name>A0ABY2ASW5_9GAMM</name>
<accession>A0ABY2ASW5</accession>
<dbReference type="InterPro" id="IPR018490">
    <property type="entry name" value="cNMP-bd_dom_sf"/>
</dbReference>
<evidence type="ECO:0000313" key="2">
    <source>
        <dbReference type="EMBL" id="TCI05337.1"/>
    </source>
</evidence>
<evidence type="ECO:0000259" key="1">
    <source>
        <dbReference type="PROSITE" id="PS50042"/>
    </source>
</evidence>
<evidence type="ECO:0000313" key="3">
    <source>
        <dbReference type="Proteomes" id="UP000292554"/>
    </source>
</evidence>
<protein>
    <submittedName>
        <fullName evidence="2">Crp/Fnr family transcriptional regulator</fullName>
    </submittedName>
</protein>
<comment type="caution">
    <text evidence="2">The sequence shown here is derived from an EMBL/GenBank/DDBJ whole genome shotgun (WGS) entry which is preliminary data.</text>
</comment>
<proteinExistence type="predicted"/>
<reference evidence="2 3" key="1">
    <citation type="submission" date="2019-02" db="EMBL/GenBank/DDBJ databases">
        <title>Corallincola luteus sp. nov., a marine bacterium isolated from surface sediment of Bohai Sea in China.</title>
        <authorList>
            <person name="Ren Q."/>
        </authorList>
    </citation>
    <scope>NUCLEOTIDE SEQUENCE [LARGE SCALE GENOMIC DNA]</scope>
    <source>
        <strain evidence="2 3">DASS28</strain>
    </source>
</reference>
<dbReference type="SUPFAM" id="SSF51206">
    <property type="entry name" value="cAMP-binding domain-like"/>
    <property type="match status" value="1"/>
</dbReference>
<dbReference type="Gene3D" id="2.60.120.10">
    <property type="entry name" value="Jelly Rolls"/>
    <property type="match status" value="1"/>
</dbReference>
<dbReference type="PROSITE" id="PS50042">
    <property type="entry name" value="CNMP_BINDING_3"/>
    <property type="match status" value="1"/>
</dbReference>
<keyword evidence="3" id="KW-1185">Reference proteome</keyword>
<dbReference type="EMBL" id="SJXE01000001">
    <property type="protein sequence ID" value="TCI05337.1"/>
    <property type="molecule type" value="Genomic_DNA"/>
</dbReference>
<dbReference type="CDD" id="cd00038">
    <property type="entry name" value="CAP_ED"/>
    <property type="match status" value="1"/>
</dbReference>
<dbReference type="Proteomes" id="UP000292554">
    <property type="component" value="Unassembled WGS sequence"/>
</dbReference>
<organism evidence="2 3">
    <name type="scientific">Corallincola luteus</name>
    <dbReference type="NCBI Taxonomy" id="1775177"/>
    <lineage>
        <taxon>Bacteria</taxon>
        <taxon>Pseudomonadati</taxon>
        <taxon>Pseudomonadota</taxon>
        <taxon>Gammaproteobacteria</taxon>
        <taxon>Alteromonadales</taxon>
        <taxon>Psychromonadaceae</taxon>
        <taxon>Corallincola</taxon>
    </lineage>
</organism>
<dbReference type="InterPro" id="IPR014710">
    <property type="entry name" value="RmlC-like_jellyroll"/>
</dbReference>
<dbReference type="InterPro" id="IPR000595">
    <property type="entry name" value="cNMP-bd_dom"/>
</dbReference>
<dbReference type="Pfam" id="PF00027">
    <property type="entry name" value="cNMP_binding"/>
    <property type="match status" value="1"/>
</dbReference>